<evidence type="ECO:0000313" key="3">
    <source>
        <dbReference type="Proteomes" id="UP000268084"/>
    </source>
</evidence>
<protein>
    <submittedName>
        <fullName evidence="2">XRE family transcriptional regulator</fullName>
    </submittedName>
</protein>
<sequence length="269" mass="30286">MSRCPLECVSMTQVDGTDVEPTWGIDWSRMVGEQIKIWRGRRGLSAQQLADRTRTLGYTVSRNTIASLESGRKETVPIQELVTIARTLEVAPLALLFPVGTIDTVGVPGPDRISTWEAALWFSGEVRKLTSADDPMHQDWGRGEYSLGYEEWDAGETHGIWEYYIEPRNDAGALSDLRLAEAELTKWRALMPLVKHAFLVFTTAKTDSVIDTWQSVFQYVGQQADKHWQVMEAHRAKARTYPVPADLHNMESEEADHAKLLRLLAGESS</sequence>
<accession>A0A3G8ZIC3</accession>
<dbReference type="SMART" id="SM00530">
    <property type="entry name" value="HTH_XRE"/>
    <property type="match status" value="1"/>
</dbReference>
<dbReference type="PROSITE" id="PS50943">
    <property type="entry name" value="HTH_CROC1"/>
    <property type="match status" value="1"/>
</dbReference>
<dbReference type="Gene3D" id="1.10.260.40">
    <property type="entry name" value="lambda repressor-like DNA-binding domains"/>
    <property type="match status" value="1"/>
</dbReference>
<organism evidence="2 3">
    <name type="scientific">Nakamurella antarctica</name>
    <dbReference type="NCBI Taxonomy" id="1902245"/>
    <lineage>
        <taxon>Bacteria</taxon>
        <taxon>Bacillati</taxon>
        <taxon>Actinomycetota</taxon>
        <taxon>Actinomycetes</taxon>
        <taxon>Nakamurellales</taxon>
        <taxon>Nakamurellaceae</taxon>
        <taxon>Nakamurella</taxon>
    </lineage>
</organism>
<dbReference type="AlphaFoldDB" id="A0A3G8ZIC3"/>
<dbReference type="EMBL" id="CP034170">
    <property type="protein sequence ID" value="AZI56960.1"/>
    <property type="molecule type" value="Genomic_DNA"/>
</dbReference>
<feature type="domain" description="HTH cro/C1-type" evidence="1">
    <location>
        <begin position="35"/>
        <end position="96"/>
    </location>
</feature>
<dbReference type="GO" id="GO:0003677">
    <property type="term" value="F:DNA binding"/>
    <property type="evidence" value="ECO:0007669"/>
    <property type="project" value="InterPro"/>
</dbReference>
<dbReference type="Pfam" id="PF13560">
    <property type="entry name" value="HTH_31"/>
    <property type="match status" value="1"/>
</dbReference>
<reference evidence="2 3" key="1">
    <citation type="submission" date="2018-11" db="EMBL/GenBank/DDBJ databases">
        <authorList>
            <person name="Da X."/>
        </authorList>
    </citation>
    <scope>NUCLEOTIDE SEQUENCE [LARGE SCALE GENOMIC DNA]</scope>
    <source>
        <strain evidence="2 3">S14-144</strain>
    </source>
</reference>
<dbReference type="Proteomes" id="UP000268084">
    <property type="component" value="Chromosome"/>
</dbReference>
<evidence type="ECO:0000313" key="2">
    <source>
        <dbReference type="EMBL" id="AZI56960.1"/>
    </source>
</evidence>
<dbReference type="InterPro" id="IPR001387">
    <property type="entry name" value="Cro/C1-type_HTH"/>
</dbReference>
<dbReference type="KEGG" id="nak:EH165_01005"/>
<reference evidence="2 3" key="2">
    <citation type="submission" date="2018-12" db="EMBL/GenBank/DDBJ databases">
        <title>Nakamurella antarcticus sp. nov., isolated from Antarctica South Shetland Islands soil.</title>
        <authorList>
            <person name="Peng F."/>
        </authorList>
    </citation>
    <scope>NUCLEOTIDE SEQUENCE [LARGE SCALE GENOMIC DNA]</scope>
    <source>
        <strain evidence="2 3">S14-144</strain>
    </source>
</reference>
<gene>
    <name evidence="2" type="ORF">EH165_01005</name>
</gene>
<dbReference type="InterPro" id="IPR010982">
    <property type="entry name" value="Lambda_DNA-bd_dom_sf"/>
</dbReference>
<dbReference type="CDD" id="cd00093">
    <property type="entry name" value="HTH_XRE"/>
    <property type="match status" value="1"/>
</dbReference>
<dbReference type="OrthoDB" id="4161577at2"/>
<evidence type="ECO:0000259" key="1">
    <source>
        <dbReference type="PROSITE" id="PS50943"/>
    </source>
</evidence>
<keyword evidence="3" id="KW-1185">Reference proteome</keyword>
<dbReference type="SUPFAM" id="SSF47413">
    <property type="entry name" value="lambda repressor-like DNA-binding domains"/>
    <property type="match status" value="1"/>
</dbReference>
<name>A0A3G8ZIC3_9ACTN</name>
<proteinExistence type="predicted"/>